<name>A0A1V6UP74_9EURO</name>
<reference evidence="7" key="1">
    <citation type="journal article" date="2017" name="Nat. Microbiol.">
        <title>Global analysis of biosynthetic gene clusters reveals vast potential of secondary metabolite production in Penicillium species.</title>
        <authorList>
            <person name="Nielsen J.C."/>
            <person name="Grijseels S."/>
            <person name="Prigent S."/>
            <person name="Ji B."/>
            <person name="Dainat J."/>
            <person name="Nielsen K.F."/>
            <person name="Frisvad J.C."/>
            <person name="Workman M."/>
            <person name="Nielsen J."/>
        </authorList>
    </citation>
    <scope>NUCLEOTIDE SEQUENCE [LARGE SCALE GENOMIC DNA]</scope>
    <source>
        <strain evidence="7">IBT 31321</strain>
    </source>
</reference>
<dbReference type="EMBL" id="MDDG01000006">
    <property type="protein sequence ID" value="OQE40029.1"/>
    <property type="molecule type" value="Genomic_DNA"/>
</dbReference>
<feature type="domain" description="LysM" evidence="5">
    <location>
        <begin position="459"/>
        <end position="505"/>
    </location>
</feature>
<sequence>MVGKIHLAIIGFFSVTGALGATRWNLRRDETPSMSYDPETTSYCTWWWDNDGSIACENIPSAWGISLADFRRWNPSITETCGNLLADRSYCVEAYGEPAPTTSAPTTTTTAGAPGPTQPGQIDSCNRWDLVESGNTCDTFTNKYPGLTRQLLVEWNSEIGAQCQYLWVDYYICTGTKGWTPSGTTSGTTPTATNGIPTPTPIQPGMIETCNKFHLVSSGDDCGTIASKYGISRADFLAWNSGVGAGCGSLWLDYYVCVSIVGSKPSTTTSPTSPTNGVTTPTPIRPGMVANCDKFHMVVDGDECRALANSNGITLDQLVTWNPEVKTDCSGLWLGYYICVKVIGVTPTATTTTGPTQPTNGVATPTPILPGMVANCDKFHMVVDGDQCGNIAQKYGISQSQFTKWNPQVGSGCSGLWLGYYVCVKTIGTTPTITTTTTAGNGIATPTPTRPGIVSNCDAFHKVKSGDTCDALAGKYGITTNQLYTWNTQIGTNCGGLWVDYYICVSIVGVNPKPTTTTTTTTTKGNGVATPTPIQTGMTGTCNKFYKVVSGDSCETIAKKAGVTLANFYAWNKGVGSSCQTLWLGYYIDISAAFDQRLDHRCVPVLDCKVHGSQPMSIRQGYRRCSTVHEQQASYPGVSQSGSHVKRRASVVILSFYVCNMSQQHRNYLFAIQNHAMMQQSSAGSLPVACPNVRFKFQ</sequence>
<organism evidence="6 7">
    <name type="scientific">Penicillium coprophilum</name>
    <dbReference type="NCBI Taxonomy" id="36646"/>
    <lineage>
        <taxon>Eukaryota</taxon>
        <taxon>Fungi</taxon>
        <taxon>Dikarya</taxon>
        <taxon>Ascomycota</taxon>
        <taxon>Pezizomycotina</taxon>
        <taxon>Eurotiomycetes</taxon>
        <taxon>Eurotiomycetidae</taxon>
        <taxon>Eurotiales</taxon>
        <taxon>Aspergillaceae</taxon>
        <taxon>Penicillium</taxon>
    </lineage>
</organism>
<protein>
    <recommendedName>
        <fullName evidence="5">LysM domain-containing protein</fullName>
    </recommendedName>
</protein>
<evidence type="ECO:0000313" key="6">
    <source>
        <dbReference type="EMBL" id="OQE40029.1"/>
    </source>
</evidence>
<dbReference type="InterPro" id="IPR036779">
    <property type="entry name" value="LysM_dom_sf"/>
</dbReference>
<evidence type="ECO:0000256" key="4">
    <source>
        <dbReference type="SAM" id="MobiDB-lite"/>
    </source>
</evidence>
<feature type="region of interest" description="Disordered" evidence="4">
    <location>
        <begin position="98"/>
        <end position="122"/>
    </location>
</feature>
<dbReference type="GO" id="GO:0008061">
    <property type="term" value="F:chitin binding"/>
    <property type="evidence" value="ECO:0007669"/>
    <property type="project" value="UniProtKB-KW"/>
</dbReference>
<accession>A0A1V6UP74</accession>
<dbReference type="Pfam" id="PF01476">
    <property type="entry name" value="LysM"/>
    <property type="match status" value="5"/>
</dbReference>
<feature type="domain" description="LysM" evidence="5">
    <location>
        <begin position="294"/>
        <end position="340"/>
    </location>
</feature>
<feature type="compositionally biased region" description="Low complexity" evidence="4">
    <location>
        <begin position="98"/>
        <end position="120"/>
    </location>
</feature>
<evidence type="ECO:0000259" key="5">
    <source>
        <dbReference type="PROSITE" id="PS51782"/>
    </source>
</evidence>
<proteinExistence type="predicted"/>
<dbReference type="InterPro" id="IPR052210">
    <property type="entry name" value="LysM1-like"/>
</dbReference>
<feature type="domain" description="LysM" evidence="5">
    <location>
        <begin position="544"/>
        <end position="590"/>
    </location>
</feature>
<dbReference type="PANTHER" id="PTHR34997">
    <property type="entry name" value="AM15"/>
    <property type="match status" value="1"/>
</dbReference>
<gene>
    <name evidence="6" type="ORF">PENCOP_c006G01157</name>
</gene>
<dbReference type="SMART" id="SM00257">
    <property type="entry name" value="LysM"/>
    <property type="match status" value="5"/>
</dbReference>
<dbReference type="STRING" id="36646.A0A1V6UP74"/>
<keyword evidence="7" id="KW-1185">Reference proteome</keyword>
<dbReference type="CDD" id="cd00118">
    <property type="entry name" value="LysM"/>
    <property type="match status" value="4"/>
</dbReference>
<evidence type="ECO:0000256" key="3">
    <source>
        <dbReference type="ARBA" id="ARBA00023026"/>
    </source>
</evidence>
<dbReference type="PROSITE" id="PS51782">
    <property type="entry name" value="LYSM"/>
    <property type="match status" value="6"/>
</dbReference>
<keyword evidence="3" id="KW-0843">Virulence</keyword>
<keyword evidence="1" id="KW-0147">Chitin-binding</keyword>
<feature type="domain" description="LysM" evidence="5">
    <location>
        <begin position="127"/>
        <end position="174"/>
    </location>
</feature>
<evidence type="ECO:0000313" key="7">
    <source>
        <dbReference type="Proteomes" id="UP000191500"/>
    </source>
</evidence>
<dbReference type="PANTHER" id="PTHR34997:SF2">
    <property type="entry name" value="LYSM DOMAIN-CONTAINING PROTEIN-RELATED"/>
    <property type="match status" value="1"/>
</dbReference>
<dbReference type="Proteomes" id="UP000191500">
    <property type="component" value="Unassembled WGS sequence"/>
</dbReference>
<dbReference type="Gene3D" id="3.10.350.10">
    <property type="entry name" value="LysM domain"/>
    <property type="match status" value="7"/>
</dbReference>
<evidence type="ECO:0000256" key="1">
    <source>
        <dbReference type="ARBA" id="ARBA00022669"/>
    </source>
</evidence>
<dbReference type="SUPFAM" id="SSF54106">
    <property type="entry name" value="LysM domain"/>
    <property type="match status" value="5"/>
</dbReference>
<keyword evidence="2" id="KW-0732">Signal</keyword>
<feature type="domain" description="LysM" evidence="5">
    <location>
        <begin position="378"/>
        <end position="424"/>
    </location>
</feature>
<dbReference type="AlphaFoldDB" id="A0A1V6UP74"/>
<feature type="domain" description="LysM" evidence="5">
    <location>
        <begin position="212"/>
        <end position="258"/>
    </location>
</feature>
<dbReference type="InterPro" id="IPR018392">
    <property type="entry name" value="LysM"/>
</dbReference>
<comment type="caution">
    <text evidence="6">The sequence shown here is derived from an EMBL/GenBank/DDBJ whole genome shotgun (WGS) entry which is preliminary data.</text>
</comment>
<evidence type="ECO:0000256" key="2">
    <source>
        <dbReference type="ARBA" id="ARBA00022729"/>
    </source>
</evidence>